<reference evidence="1 2" key="1">
    <citation type="submission" date="2019-05" db="EMBL/GenBank/DDBJ databases">
        <title>Verrucobacter flavum gen. nov., sp. nov. a new member of the family Verrucomicrobiaceae.</title>
        <authorList>
            <person name="Szuroczki S."/>
            <person name="Abbaszade G."/>
            <person name="Szabo A."/>
            <person name="Felfoldi T."/>
            <person name="Schumann P."/>
            <person name="Boka K."/>
            <person name="Keki Z."/>
            <person name="Toumi M."/>
            <person name="Toth E."/>
        </authorList>
    </citation>
    <scope>NUCLEOTIDE SEQUENCE [LARGE SCALE GENOMIC DNA]</scope>
    <source>
        <strain evidence="1 2">MG-N-17</strain>
    </source>
</reference>
<dbReference type="RefSeq" id="WP_138088417.1">
    <property type="nucleotide sequence ID" value="NZ_VAUV01000021.1"/>
</dbReference>
<keyword evidence="2" id="KW-1185">Reference proteome</keyword>
<proteinExistence type="predicted"/>
<organism evidence="1 2">
    <name type="scientific">Phragmitibacter flavus</name>
    <dbReference type="NCBI Taxonomy" id="2576071"/>
    <lineage>
        <taxon>Bacteria</taxon>
        <taxon>Pseudomonadati</taxon>
        <taxon>Verrucomicrobiota</taxon>
        <taxon>Verrucomicrobiia</taxon>
        <taxon>Verrucomicrobiales</taxon>
        <taxon>Verrucomicrobiaceae</taxon>
        <taxon>Phragmitibacter</taxon>
    </lineage>
</organism>
<accession>A0A5R8K8M6</accession>
<dbReference type="AlphaFoldDB" id="A0A5R8K8M6"/>
<gene>
    <name evidence="1" type="ORF">FEM03_21740</name>
</gene>
<sequence length="110" mass="12206">MPFTIKIKAAKASGNGAFLGVHGIPTSGVYWCLSSKPDYSIRIPAFQSDYGELLKVARKICRNHGGWVFVVDENDTTLVAEEWVDGGEIEPEMAGHWVRREHEAAGFREV</sequence>
<comment type="caution">
    <text evidence="1">The sequence shown here is derived from an EMBL/GenBank/DDBJ whole genome shotgun (WGS) entry which is preliminary data.</text>
</comment>
<dbReference type="Proteomes" id="UP000306196">
    <property type="component" value="Unassembled WGS sequence"/>
</dbReference>
<evidence type="ECO:0000313" key="2">
    <source>
        <dbReference type="Proteomes" id="UP000306196"/>
    </source>
</evidence>
<name>A0A5R8K8M6_9BACT</name>
<evidence type="ECO:0000313" key="1">
    <source>
        <dbReference type="EMBL" id="TLD68663.1"/>
    </source>
</evidence>
<protein>
    <submittedName>
        <fullName evidence="1">Uncharacterized protein</fullName>
    </submittedName>
</protein>
<dbReference type="EMBL" id="VAUV01000021">
    <property type="protein sequence ID" value="TLD68663.1"/>
    <property type="molecule type" value="Genomic_DNA"/>
</dbReference>